<keyword evidence="1" id="KW-0808">Transferase</keyword>
<keyword evidence="4" id="KW-0255">Endonuclease</keyword>
<keyword evidence="5" id="KW-0378">Hydrolase</keyword>
<evidence type="ECO:0000256" key="2">
    <source>
        <dbReference type="ARBA" id="ARBA00022695"/>
    </source>
</evidence>
<evidence type="ECO:0000313" key="10">
    <source>
        <dbReference type="Proteomes" id="UP000887159"/>
    </source>
</evidence>
<feature type="compositionally biased region" description="Basic and acidic residues" evidence="7">
    <location>
        <begin position="314"/>
        <end position="329"/>
    </location>
</feature>
<feature type="region of interest" description="Disordered" evidence="7">
    <location>
        <begin position="258"/>
        <end position="329"/>
    </location>
</feature>
<accession>A0A8X6VP81</accession>
<dbReference type="GO" id="GO:0016787">
    <property type="term" value="F:hydrolase activity"/>
    <property type="evidence" value="ECO:0007669"/>
    <property type="project" value="UniProtKB-KW"/>
</dbReference>
<feature type="domain" description="Reverse transcriptase RNase H-like" evidence="8">
    <location>
        <begin position="2"/>
        <end position="54"/>
    </location>
</feature>
<evidence type="ECO:0000256" key="7">
    <source>
        <dbReference type="SAM" id="MobiDB-lite"/>
    </source>
</evidence>
<dbReference type="EMBL" id="BMAU01021357">
    <property type="protein sequence ID" value="GFY21214.1"/>
    <property type="molecule type" value="Genomic_DNA"/>
</dbReference>
<dbReference type="InterPro" id="IPR036397">
    <property type="entry name" value="RNaseH_sf"/>
</dbReference>
<dbReference type="SUPFAM" id="SSF56672">
    <property type="entry name" value="DNA/RNA polymerases"/>
    <property type="match status" value="1"/>
</dbReference>
<dbReference type="InterPro" id="IPR012337">
    <property type="entry name" value="RNaseH-like_sf"/>
</dbReference>
<keyword evidence="3" id="KW-0540">Nuclease</keyword>
<comment type="caution">
    <text evidence="9">The sequence shown here is derived from an EMBL/GenBank/DDBJ whole genome shotgun (WGS) entry which is preliminary data.</text>
</comment>
<dbReference type="SUPFAM" id="SSF53098">
    <property type="entry name" value="Ribonuclease H-like"/>
    <property type="match status" value="1"/>
</dbReference>
<keyword evidence="6" id="KW-0695">RNA-directed DNA polymerase</keyword>
<dbReference type="AlphaFoldDB" id="A0A8X6VP81"/>
<proteinExistence type="predicted"/>
<gene>
    <name evidence="9" type="ORF">TNCV_3992581</name>
</gene>
<organism evidence="9 10">
    <name type="scientific">Trichonephila clavipes</name>
    <name type="common">Golden silk orbweaver</name>
    <name type="synonym">Nephila clavipes</name>
    <dbReference type="NCBI Taxonomy" id="2585209"/>
    <lineage>
        <taxon>Eukaryota</taxon>
        <taxon>Metazoa</taxon>
        <taxon>Ecdysozoa</taxon>
        <taxon>Arthropoda</taxon>
        <taxon>Chelicerata</taxon>
        <taxon>Arachnida</taxon>
        <taxon>Araneae</taxon>
        <taxon>Araneomorphae</taxon>
        <taxon>Entelegynae</taxon>
        <taxon>Araneoidea</taxon>
        <taxon>Nephilidae</taxon>
        <taxon>Trichonephila</taxon>
    </lineage>
</organism>
<dbReference type="Pfam" id="PF17917">
    <property type="entry name" value="RT_RNaseH"/>
    <property type="match status" value="1"/>
</dbReference>
<dbReference type="Proteomes" id="UP000887159">
    <property type="component" value="Unassembled WGS sequence"/>
</dbReference>
<dbReference type="GO" id="GO:0004519">
    <property type="term" value="F:endonuclease activity"/>
    <property type="evidence" value="ECO:0007669"/>
    <property type="project" value="UniProtKB-KW"/>
</dbReference>
<reference evidence="9" key="1">
    <citation type="submission" date="2020-08" db="EMBL/GenBank/DDBJ databases">
        <title>Multicomponent nature underlies the extraordinary mechanical properties of spider dragline silk.</title>
        <authorList>
            <person name="Kono N."/>
            <person name="Nakamura H."/>
            <person name="Mori M."/>
            <person name="Yoshida Y."/>
            <person name="Ohtoshi R."/>
            <person name="Malay A.D."/>
            <person name="Moran D.A.P."/>
            <person name="Tomita M."/>
            <person name="Numata K."/>
            <person name="Arakawa K."/>
        </authorList>
    </citation>
    <scope>NUCLEOTIDE SEQUENCE</scope>
</reference>
<dbReference type="PANTHER" id="PTHR37984:SF5">
    <property type="entry name" value="PROTEIN NYNRIN-LIKE"/>
    <property type="match status" value="1"/>
</dbReference>
<name>A0A8X6VP81_TRICX</name>
<evidence type="ECO:0000259" key="8">
    <source>
        <dbReference type="Pfam" id="PF17917"/>
    </source>
</evidence>
<evidence type="ECO:0000256" key="4">
    <source>
        <dbReference type="ARBA" id="ARBA00022759"/>
    </source>
</evidence>
<dbReference type="Gene3D" id="3.30.420.10">
    <property type="entry name" value="Ribonuclease H-like superfamily/Ribonuclease H"/>
    <property type="match status" value="1"/>
</dbReference>
<evidence type="ECO:0000256" key="6">
    <source>
        <dbReference type="ARBA" id="ARBA00022918"/>
    </source>
</evidence>
<dbReference type="PANTHER" id="PTHR37984">
    <property type="entry name" value="PROTEIN CBG26694"/>
    <property type="match status" value="1"/>
</dbReference>
<keyword evidence="10" id="KW-1185">Reference proteome</keyword>
<keyword evidence="2" id="KW-0548">Nucleotidyltransferase</keyword>
<feature type="compositionally biased region" description="Polar residues" evidence="7">
    <location>
        <begin position="285"/>
        <end position="295"/>
    </location>
</feature>
<dbReference type="GO" id="GO:0003676">
    <property type="term" value="F:nucleic acid binding"/>
    <property type="evidence" value="ECO:0007669"/>
    <property type="project" value="InterPro"/>
</dbReference>
<dbReference type="GO" id="GO:0003964">
    <property type="term" value="F:RNA-directed DNA polymerase activity"/>
    <property type="evidence" value="ECO:0007669"/>
    <property type="project" value="UniProtKB-KW"/>
</dbReference>
<dbReference type="FunFam" id="3.10.20.370:FF:000001">
    <property type="entry name" value="Retrovirus-related Pol polyprotein from transposon 17.6-like protein"/>
    <property type="match status" value="1"/>
</dbReference>
<evidence type="ECO:0000256" key="1">
    <source>
        <dbReference type="ARBA" id="ARBA00022679"/>
    </source>
</evidence>
<dbReference type="InterPro" id="IPR043502">
    <property type="entry name" value="DNA/RNA_pol_sf"/>
</dbReference>
<protein>
    <recommendedName>
        <fullName evidence="8">Reverse transcriptase RNase H-like domain-containing protein</fullName>
    </recommendedName>
</protein>
<dbReference type="InterPro" id="IPR041373">
    <property type="entry name" value="RT_RNaseH"/>
</dbReference>
<dbReference type="GO" id="GO:0042575">
    <property type="term" value="C:DNA polymerase complex"/>
    <property type="evidence" value="ECO:0007669"/>
    <property type="project" value="UniProtKB-ARBA"/>
</dbReference>
<evidence type="ECO:0000313" key="9">
    <source>
        <dbReference type="EMBL" id="GFY21214.1"/>
    </source>
</evidence>
<sequence>MDTSGVGIGTVLNQNQRPIAFVSRTLNKAERNYTVMELECLAMIWALNKFRTYFGVLPVKNVVADVLSRNPVDSVEGSQISCMSLRALALNSREQLIQEQREDPELGHIYRFFFLENPDDSSVNATVCEGWSQDFKWSELIPLRKASAQAIAKALFENYISRYGAPISLISDNGPQFIYVFEHLSHRWNSEKSRCSRKPLGKENKSCKLDERNAGLEDLRVKHRKAEESTGTVERDERKRIKICRERSFNGSDYEHNKIKAPVRPQGLKRGVASSISSRQRKNMNKNTNTHTSQEPEVIPGPSNQGQMRMFSPPKEESSRETRGESGRT</sequence>
<dbReference type="InterPro" id="IPR050951">
    <property type="entry name" value="Retrovirus_Pol_polyprotein"/>
</dbReference>
<evidence type="ECO:0000256" key="5">
    <source>
        <dbReference type="ARBA" id="ARBA00022801"/>
    </source>
</evidence>
<evidence type="ECO:0000256" key="3">
    <source>
        <dbReference type="ARBA" id="ARBA00022722"/>
    </source>
</evidence>